<evidence type="ECO:0000256" key="1">
    <source>
        <dbReference type="SAM" id="MobiDB-lite"/>
    </source>
</evidence>
<reference evidence="3" key="1">
    <citation type="journal article" date="2019" name="Int. J. Syst. Evol. Microbiol.">
        <title>The Global Catalogue of Microorganisms (GCM) 10K type strain sequencing project: providing services to taxonomists for standard genome sequencing and annotation.</title>
        <authorList>
            <consortium name="The Broad Institute Genomics Platform"/>
            <consortium name="The Broad Institute Genome Sequencing Center for Infectious Disease"/>
            <person name="Wu L."/>
            <person name="Ma J."/>
        </authorList>
    </citation>
    <scope>NUCLEOTIDE SEQUENCE [LARGE SCALE GENOMIC DNA]</scope>
    <source>
        <strain evidence="3">NBRC 102520</strain>
    </source>
</reference>
<proteinExistence type="predicted"/>
<feature type="region of interest" description="Disordered" evidence="1">
    <location>
        <begin position="1"/>
        <end position="26"/>
    </location>
</feature>
<feature type="compositionally biased region" description="Low complexity" evidence="1">
    <location>
        <begin position="84"/>
        <end position="108"/>
    </location>
</feature>
<keyword evidence="3" id="KW-1185">Reference proteome</keyword>
<name>A0ABQ6B2P9_9BRAD</name>
<feature type="region of interest" description="Disordered" evidence="1">
    <location>
        <begin position="50"/>
        <end position="115"/>
    </location>
</feature>
<comment type="caution">
    <text evidence="2">The sequence shown here is derived from an EMBL/GenBank/DDBJ whole genome shotgun (WGS) entry which is preliminary data.</text>
</comment>
<accession>A0ABQ6B2P9</accession>
<evidence type="ECO:0000313" key="2">
    <source>
        <dbReference type="EMBL" id="GLR88378.1"/>
    </source>
</evidence>
<dbReference type="EMBL" id="BSOW01000019">
    <property type="protein sequence ID" value="GLR88378.1"/>
    <property type="molecule type" value="Genomic_DNA"/>
</dbReference>
<organism evidence="2 3">
    <name type="scientific">Bradyrhizobium iriomotense</name>
    <dbReference type="NCBI Taxonomy" id="441950"/>
    <lineage>
        <taxon>Bacteria</taxon>
        <taxon>Pseudomonadati</taxon>
        <taxon>Pseudomonadota</taxon>
        <taxon>Alphaproteobacteria</taxon>
        <taxon>Hyphomicrobiales</taxon>
        <taxon>Nitrobacteraceae</taxon>
        <taxon>Bradyrhizobium</taxon>
    </lineage>
</organism>
<feature type="compositionally biased region" description="Basic and acidic residues" evidence="1">
    <location>
        <begin position="1"/>
        <end position="12"/>
    </location>
</feature>
<sequence>MAAKRPNKEFGKRQPQPLPLPPKEPVKRSGHVALLVMGTIAVGTTAYTLMPRQNCDPPAPGMAAPAQPDTGCTSRGSSGGSGGRWSSRSSFFSSDSSSHSSTGGSSDSGSGGVTRGGFGSFAHAFGFSGSG</sequence>
<dbReference type="RefSeq" id="WP_284269900.1">
    <property type="nucleotide sequence ID" value="NZ_BSOW01000019.1"/>
</dbReference>
<gene>
    <name evidence="2" type="ORF">GCM10007857_50900</name>
</gene>
<feature type="compositionally biased region" description="Low complexity" evidence="1">
    <location>
        <begin position="61"/>
        <end position="76"/>
    </location>
</feature>
<dbReference type="Proteomes" id="UP001156905">
    <property type="component" value="Unassembled WGS sequence"/>
</dbReference>
<protein>
    <submittedName>
        <fullName evidence="2">Uncharacterized protein</fullName>
    </submittedName>
</protein>
<evidence type="ECO:0000313" key="3">
    <source>
        <dbReference type="Proteomes" id="UP001156905"/>
    </source>
</evidence>